<dbReference type="NCBIfam" id="TIGR00648">
    <property type="entry name" value="recU"/>
    <property type="match status" value="1"/>
</dbReference>
<dbReference type="CDD" id="cd22354">
    <property type="entry name" value="RecU-like"/>
    <property type="match status" value="1"/>
</dbReference>
<keyword evidence="3 13" id="KW-0540">Nuclease</keyword>
<evidence type="ECO:0000256" key="2">
    <source>
        <dbReference type="ARBA" id="ARBA00022490"/>
    </source>
</evidence>
<evidence type="ECO:0000256" key="7">
    <source>
        <dbReference type="ARBA" id="ARBA00022801"/>
    </source>
</evidence>
<feature type="binding site" evidence="13">
    <location>
        <position position="106"/>
    </location>
    <ligand>
        <name>Mg(2+)</name>
        <dbReference type="ChEBI" id="CHEBI:18420"/>
    </ligand>
</feature>
<dbReference type="InterPro" id="IPR004612">
    <property type="entry name" value="Resolv_RecU"/>
</dbReference>
<comment type="function">
    <text evidence="13">Endonuclease that resolves Holliday junction intermediates in genetic recombination. Cleaves mobile four-strand junctions by introducing symmetrical nicks in paired strands. Promotes annealing of linear ssDNA with homologous dsDNA. Required for DNA repair, homologous recombination and chromosome segregation.</text>
</comment>
<keyword evidence="2 13" id="KW-0963">Cytoplasm</keyword>
<dbReference type="NCBIfam" id="NF002584">
    <property type="entry name" value="PRK02234.1-5"/>
    <property type="match status" value="1"/>
</dbReference>
<dbReference type="InterPro" id="IPR011335">
    <property type="entry name" value="Restrct_endonuc-II-like"/>
</dbReference>
<dbReference type="EC" id="3.1.21.10" evidence="13 14"/>
<dbReference type="HAMAP" id="MF_00130">
    <property type="entry name" value="RecU"/>
    <property type="match status" value="1"/>
</dbReference>
<keyword evidence="9 13" id="KW-0233">DNA recombination</keyword>
<dbReference type="Pfam" id="PF03838">
    <property type="entry name" value="RecU"/>
    <property type="match status" value="1"/>
</dbReference>
<evidence type="ECO:0000256" key="9">
    <source>
        <dbReference type="ARBA" id="ARBA00023172"/>
    </source>
</evidence>
<evidence type="ECO:0000256" key="1">
    <source>
        <dbReference type="ARBA" id="ARBA00004496"/>
    </source>
</evidence>
<evidence type="ECO:0000256" key="4">
    <source>
        <dbReference type="ARBA" id="ARBA00022723"/>
    </source>
</evidence>
<dbReference type="InterPro" id="IPR011856">
    <property type="entry name" value="tRNA_endonuc-like_dom_sf"/>
</dbReference>
<dbReference type="RefSeq" id="WP_125577983.1">
    <property type="nucleotide sequence ID" value="NZ_JBHTOF010000099.1"/>
</dbReference>
<feature type="binding site" evidence="13">
    <location>
        <position position="91"/>
    </location>
    <ligand>
        <name>Mg(2+)</name>
        <dbReference type="ChEBI" id="CHEBI:18420"/>
    </ligand>
</feature>
<comment type="catalytic activity">
    <reaction evidence="13">
        <text>Endonucleolytic cleavage at a junction such as a reciprocal single-stranded crossover between two homologous DNA duplexes (Holliday junction).</text>
        <dbReference type="EC" id="3.1.21.10"/>
    </reaction>
</comment>
<evidence type="ECO:0000256" key="11">
    <source>
        <dbReference type="ARBA" id="ARBA00023447"/>
    </source>
</evidence>
<feature type="site" description="Transition state stabilizer" evidence="13">
    <location>
        <position position="108"/>
    </location>
</feature>
<feature type="binding site" evidence="13">
    <location>
        <position position="125"/>
    </location>
    <ligand>
        <name>Mg(2+)</name>
        <dbReference type="ChEBI" id="CHEBI:18420"/>
    </ligand>
</feature>
<name>A0ABW4DNI5_9LACO</name>
<comment type="cofactor">
    <cofactor evidence="13">
        <name>Mg(2+)</name>
        <dbReference type="ChEBI" id="CHEBI:18420"/>
    </cofactor>
    <text evidence="13">Binds 1 Mg(2+) ion per subunit.</text>
</comment>
<comment type="subcellular location">
    <subcellularLocation>
        <location evidence="1 13">Cytoplasm</location>
    </subcellularLocation>
</comment>
<feature type="binding site" evidence="13">
    <location>
        <position position="93"/>
    </location>
    <ligand>
        <name>Mg(2+)</name>
        <dbReference type="ChEBI" id="CHEBI:18420"/>
    </ligand>
</feature>
<reference evidence="17" key="1">
    <citation type="journal article" date="2019" name="Int. J. Syst. Evol. Microbiol.">
        <title>The Global Catalogue of Microorganisms (GCM) 10K type strain sequencing project: providing services to taxonomists for standard genome sequencing and annotation.</title>
        <authorList>
            <consortium name="The Broad Institute Genomics Platform"/>
            <consortium name="The Broad Institute Genome Sequencing Center for Infectious Disease"/>
            <person name="Wu L."/>
            <person name="Ma J."/>
        </authorList>
    </citation>
    <scope>NUCLEOTIDE SEQUENCE [LARGE SCALE GENOMIC DNA]</scope>
    <source>
        <strain evidence="17">CCM 8951</strain>
    </source>
</reference>
<keyword evidence="17" id="KW-1185">Reference proteome</keyword>
<sequence length="218" mass="25187">MTVNYPDGRQFLRKPDDQLQSNIKPHHRDSVIFGGRGMSLEETINTSNDYYRIQNKAVIYKKPTPIQIVKVDYPQRSQAVIREAYFRNASTTDYNGVYQGYYLDFEAKETTNKASFPLKNFHQHQVDHFQNCLAQQGICFTIMRFSSLERYFVTPASLLINYWSQQSQGRKSIPLKTIIETGYEVKAGFRPALDYLEAVDQLIAKTNLKNLGENHGSK</sequence>
<organism evidence="16 17">
    <name type="scientific">Lapidilactobacillus mulanensis</name>
    <dbReference type="NCBI Taxonomy" id="2485999"/>
    <lineage>
        <taxon>Bacteria</taxon>
        <taxon>Bacillati</taxon>
        <taxon>Bacillota</taxon>
        <taxon>Bacilli</taxon>
        <taxon>Lactobacillales</taxon>
        <taxon>Lactobacillaceae</taxon>
        <taxon>Lapidilactobacillus</taxon>
    </lineage>
</organism>
<evidence type="ECO:0000256" key="12">
    <source>
        <dbReference type="ARBA" id="ARBA00029523"/>
    </source>
</evidence>
<gene>
    <name evidence="13 16" type="primary">recU</name>
    <name evidence="16" type="ORF">ACFQ4L_09180</name>
</gene>
<feature type="region of interest" description="Disordered" evidence="15">
    <location>
        <begin position="1"/>
        <end position="20"/>
    </location>
</feature>
<evidence type="ECO:0000256" key="15">
    <source>
        <dbReference type="SAM" id="MobiDB-lite"/>
    </source>
</evidence>
<evidence type="ECO:0000256" key="13">
    <source>
        <dbReference type="HAMAP-Rule" id="MF_00130"/>
    </source>
</evidence>
<evidence type="ECO:0000256" key="14">
    <source>
        <dbReference type="NCBIfam" id="TIGR00648"/>
    </source>
</evidence>
<keyword evidence="8 13" id="KW-0460">Magnesium</keyword>
<proteinExistence type="inferred from homology"/>
<comment type="caution">
    <text evidence="16">The sequence shown here is derived from an EMBL/GenBank/DDBJ whole genome shotgun (WGS) entry which is preliminary data.</text>
</comment>
<evidence type="ECO:0000313" key="17">
    <source>
        <dbReference type="Proteomes" id="UP001597244"/>
    </source>
</evidence>
<keyword evidence="10 13" id="KW-0234">DNA repair</keyword>
<dbReference type="PIRSF" id="PIRSF037785">
    <property type="entry name" value="RecU"/>
    <property type="match status" value="1"/>
</dbReference>
<dbReference type="EMBL" id="JBHTOF010000099">
    <property type="protein sequence ID" value="MFD1466232.1"/>
    <property type="molecule type" value="Genomic_DNA"/>
</dbReference>
<accession>A0ABW4DNI5</accession>
<dbReference type="Proteomes" id="UP001597244">
    <property type="component" value="Unassembled WGS sequence"/>
</dbReference>
<evidence type="ECO:0000256" key="10">
    <source>
        <dbReference type="ARBA" id="ARBA00023204"/>
    </source>
</evidence>
<keyword evidence="6 13" id="KW-0227">DNA damage</keyword>
<dbReference type="SUPFAM" id="SSF52980">
    <property type="entry name" value="Restriction endonuclease-like"/>
    <property type="match status" value="1"/>
</dbReference>
<dbReference type="Gene3D" id="3.40.1350.10">
    <property type="match status" value="1"/>
</dbReference>
<comment type="similarity">
    <text evidence="11 13">Belongs to the RecU family.</text>
</comment>
<evidence type="ECO:0000256" key="3">
    <source>
        <dbReference type="ARBA" id="ARBA00022722"/>
    </source>
</evidence>
<evidence type="ECO:0000256" key="6">
    <source>
        <dbReference type="ARBA" id="ARBA00022763"/>
    </source>
</evidence>
<protein>
    <recommendedName>
        <fullName evidence="12 13">Holliday junction resolvase RecU</fullName>
        <ecNumber evidence="13 14">3.1.21.10</ecNumber>
    </recommendedName>
    <alternativeName>
        <fullName evidence="13">Recombination protein U homolog</fullName>
    </alternativeName>
</protein>
<keyword evidence="4 13" id="KW-0479">Metal-binding</keyword>
<evidence type="ECO:0000256" key="8">
    <source>
        <dbReference type="ARBA" id="ARBA00022842"/>
    </source>
</evidence>
<keyword evidence="7 13" id="KW-0378">Hydrolase</keyword>
<evidence type="ECO:0000256" key="5">
    <source>
        <dbReference type="ARBA" id="ARBA00022759"/>
    </source>
</evidence>
<keyword evidence="5 13" id="KW-0255">Endonuclease</keyword>
<evidence type="ECO:0000313" key="16">
    <source>
        <dbReference type="EMBL" id="MFD1466232.1"/>
    </source>
</evidence>